<evidence type="ECO:0000313" key="2">
    <source>
        <dbReference type="EMBL" id="TRA97239.1"/>
    </source>
</evidence>
<accession>A0ABY3BYU2</accession>
<evidence type="ECO:0000313" key="3">
    <source>
        <dbReference type="Proteomes" id="UP000319481"/>
    </source>
</evidence>
<sequence>MPIFCRGDEEKQQLVEDYEIVPISRCTLLSGQSRQGCARELTREYYIFQATHRQSGKQEIFYAGNSTGPALLSLIGHPSLPLTDPFPPNDGDARSERGANGQGRVDGQDARRRLSPLNMQLSRAIDLACMLWDVQPGPLFAPLKTRILATPSEDIDPHSVERFNLAIGKFDKSLEQKLSDAAAVEGRTPSRWNFRELEEMVAWTGPSNLFPSQAPPAYRRENIAVVRRVSTEKNYALCEMTADGRQLFADIPIFADVGGPVPNAAFHCYLGFRGTRWKITRVLARADL</sequence>
<dbReference type="RefSeq" id="WP_142911804.1">
    <property type="nucleotide sequence ID" value="NZ_JAPZLP010000001.1"/>
</dbReference>
<protein>
    <submittedName>
        <fullName evidence="2">Uncharacterized protein</fullName>
    </submittedName>
</protein>
<organism evidence="2 3">
    <name type="scientific">Agrobacterium salinitolerans</name>
    <dbReference type="NCBI Taxonomy" id="1183413"/>
    <lineage>
        <taxon>Bacteria</taxon>
        <taxon>Pseudomonadati</taxon>
        <taxon>Pseudomonadota</taxon>
        <taxon>Alphaproteobacteria</taxon>
        <taxon>Hyphomicrobiales</taxon>
        <taxon>Rhizobiaceae</taxon>
        <taxon>Rhizobium/Agrobacterium group</taxon>
        <taxon>Agrobacterium</taxon>
    </lineage>
</organism>
<comment type="caution">
    <text evidence="2">The sequence shown here is derived from an EMBL/GenBank/DDBJ whole genome shotgun (WGS) entry which is preliminary data.</text>
</comment>
<feature type="region of interest" description="Disordered" evidence="1">
    <location>
        <begin position="82"/>
        <end position="113"/>
    </location>
</feature>
<keyword evidence="3" id="KW-1185">Reference proteome</keyword>
<dbReference type="EMBL" id="SGNZ01000001">
    <property type="protein sequence ID" value="TRA97239.1"/>
    <property type="molecule type" value="Genomic_DNA"/>
</dbReference>
<name>A0ABY3BYU2_9HYPH</name>
<proteinExistence type="predicted"/>
<dbReference type="Proteomes" id="UP000319481">
    <property type="component" value="Unassembled WGS sequence"/>
</dbReference>
<gene>
    <name evidence="2" type="ORF">EXN23_03170</name>
</gene>
<evidence type="ECO:0000256" key="1">
    <source>
        <dbReference type="SAM" id="MobiDB-lite"/>
    </source>
</evidence>
<reference evidence="2 3" key="1">
    <citation type="journal article" date="2019" name="Appl. Microbiol. Biotechnol.">
        <title>Differential efficiency of wild type rhizogenic strains for rol gene transformation of plants.</title>
        <authorList>
            <person name="Desmet S."/>
            <person name="De Keyser E."/>
            <person name="Van Vaerenbergh J."/>
            <person name="Baeyen S."/>
            <person name="Van Huylenbroeck J."/>
            <person name="Geelen D."/>
            <person name="Dhooghe E."/>
        </authorList>
    </citation>
    <scope>NUCLEOTIDE SEQUENCE [LARGE SCALE GENOMIC DNA]</scope>
    <source>
        <strain evidence="2 3">GBBC3283</strain>
    </source>
</reference>